<proteinExistence type="inferred from homology"/>
<dbReference type="EMBL" id="LGCL01000041">
    <property type="protein sequence ID" value="KPL71497.1"/>
    <property type="molecule type" value="Genomic_DNA"/>
</dbReference>
<reference evidence="6 7" key="1">
    <citation type="submission" date="2015-07" db="EMBL/GenBank/DDBJ databases">
        <title>Genome sequence of Ornatilinea apprima DSM 23815.</title>
        <authorList>
            <person name="Hemp J."/>
            <person name="Ward L.M."/>
            <person name="Pace L.A."/>
            <person name="Fischer W.W."/>
        </authorList>
    </citation>
    <scope>NUCLEOTIDE SEQUENCE [LARGE SCALE GENOMIC DNA]</scope>
    <source>
        <strain evidence="6 7">P3M-1</strain>
    </source>
</reference>
<keyword evidence="7" id="KW-1185">Reference proteome</keyword>
<dbReference type="AlphaFoldDB" id="A0A0P6XA71"/>
<evidence type="ECO:0000256" key="4">
    <source>
        <dbReference type="RuleBase" id="RU367119"/>
    </source>
</evidence>
<feature type="chain" id="PRO_5027165138" description="Phosphate-binding protein" evidence="4">
    <location>
        <begin position="28"/>
        <end position="301"/>
    </location>
</feature>
<dbReference type="Pfam" id="PF12849">
    <property type="entry name" value="PBP_like_2"/>
    <property type="match status" value="1"/>
</dbReference>
<comment type="similarity">
    <text evidence="1 4">Belongs to the PstS family.</text>
</comment>
<feature type="domain" description="PBP" evidence="5">
    <location>
        <begin position="32"/>
        <end position="279"/>
    </location>
</feature>
<accession>A0A0P6XA71</accession>
<evidence type="ECO:0000256" key="1">
    <source>
        <dbReference type="ARBA" id="ARBA00008725"/>
    </source>
</evidence>
<name>A0A0P6XA71_9CHLR</name>
<dbReference type="PROSITE" id="PS51257">
    <property type="entry name" value="PROKAR_LIPOPROTEIN"/>
    <property type="match status" value="1"/>
</dbReference>
<protein>
    <recommendedName>
        <fullName evidence="4">Phosphate-binding protein</fullName>
    </recommendedName>
</protein>
<keyword evidence="4" id="KW-0592">Phosphate transport</keyword>
<dbReference type="InterPro" id="IPR050811">
    <property type="entry name" value="Phosphate_ABC_transporter"/>
</dbReference>
<dbReference type="PANTHER" id="PTHR30570:SF1">
    <property type="entry name" value="PHOSPHATE-BINDING PROTEIN PSTS"/>
    <property type="match status" value="1"/>
</dbReference>
<evidence type="ECO:0000256" key="3">
    <source>
        <dbReference type="ARBA" id="ARBA00022729"/>
    </source>
</evidence>
<dbReference type="CDD" id="cd13653">
    <property type="entry name" value="PBP2_phosphate_like_1"/>
    <property type="match status" value="1"/>
</dbReference>
<dbReference type="PATRIC" id="fig|1134406.4.peg.563"/>
<dbReference type="STRING" id="1134406.ADN00_17480"/>
<keyword evidence="2 4" id="KW-0813">Transport</keyword>
<dbReference type="RefSeq" id="WP_075064335.1">
    <property type="nucleotide sequence ID" value="NZ_LGCL01000041.1"/>
</dbReference>
<dbReference type="NCBIfam" id="TIGR02136">
    <property type="entry name" value="ptsS_2"/>
    <property type="match status" value="1"/>
</dbReference>
<dbReference type="InterPro" id="IPR024370">
    <property type="entry name" value="PBP_domain"/>
</dbReference>
<gene>
    <name evidence="6" type="ORF">ADN00_17480</name>
</gene>
<evidence type="ECO:0000256" key="2">
    <source>
        <dbReference type="ARBA" id="ARBA00022448"/>
    </source>
</evidence>
<dbReference type="Gene3D" id="3.40.190.10">
    <property type="entry name" value="Periplasmic binding protein-like II"/>
    <property type="match status" value="2"/>
</dbReference>
<evidence type="ECO:0000313" key="7">
    <source>
        <dbReference type="Proteomes" id="UP000050417"/>
    </source>
</evidence>
<feature type="signal peptide" evidence="4">
    <location>
        <begin position="1"/>
        <end position="27"/>
    </location>
</feature>
<dbReference type="InterPro" id="IPR011862">
    <property type="entry name" value="Phos-bd"/>
</dbReference>
<dbReference type="Proteomes" id="UP000050417">
    <property type="component" value="Unassembled WGS sequence"/>
</dbReference>
<dbReference type="GO" id="GO:0042301">
    <property type="term" value="F:phosphate ion binding"/>
    <property type="evidence" value="ECO:0007669"/>
    <property type="project" value="UniProtKB-UniRule"/>
</dbReference>
<organism evidence="6 7">
    <name type="scientific">Ornatilinea apprima</name>
    <dbReference type="NCBI Taxonomy" id="1134406"/>
    <lineage>
        <taxon>Bacteria</taxon>
        <taxon>Bacillati</taxon>
        <taxon>Chloroflexota</taxon>
        <taxon>Anaerolineae</taxon>
        <taxon>Anaerolineales</taxon>
        <taxon>Anaerolineaceae</taxon>
        <taxon>Ornatilinea</taxon>
    </lineage>
</organism>
<evidence type="ECO:0000259" key="5">
    <source>
        <dbReference type="Pfam" id="PF12849"/>
    </source>
</evidence>
<comment type="function">
    <text evidence="4">Involved in the system for phosphate transport across the cytoplasmic membrane.</text>
</comment>
<sequence>MRRYFYLTALMVALALTGCQSTSSPEAQEIPQSSTYIENKGSDTMVNLALVWAESYQASNPDVRISVTGGGSGTGLAALVNGTVDVANASRQIKPEEQDQIAQSGHQAVEYVVASDAIAVIVNPSNPIQNLTLEEISRIYKGEINNWAELGGENRPIVRLSRETNSGTHVYFLEEVIRLGSSEDKSIFSADTLLLPSSEGIITEVRDNPNAIGYDGLGYVTPDVKVISVAADRSHSYVLPTIETVKDGSYPISRDLYMYTTESPSQAVQTYLEWVYSAEAQQIVSELGFVPVTPSEGANGE</sequence>
<keyword evidence="3 4" id="KW-0732">Signal</keyword>
<dbReference type="SUPFAM" id="SSF53850">
    <property type="entry name" value="Periplasmic binding protein-like II"/>
    <property type="match status" value="1"/>
</dbReference>
<dbReference type="PANTHER" id="PTHR30570">
    <property type="entry name" value="PERIPLASMIC PHOSPHATE BINDING COMPONENT OF PHOSPHATE ABC TRANSPORTER"/>
    <property type="match status" value="1"/>
</dbReference>
<dbReference type="OrthoDB" id="9790048at2"/>
<evidence type="ECO:0000313" key="6">
    <source>
        <dbReference type="EMBL" id="KPL71497.1"/>
    </source>
</evidence>
<comment type="caution">
    <text evidence="6">The sequence shown here is derived from an EMBL/GenBank/DDBJ whole genome shotgun (WGS) entry which is preliminary data.</text>
</comment>
<dbReference type="GO" id="GO:0006817">
    <property type="term" value="P:phosphate ion transport"/>
    <property type="evidence" value="ECO:0007669"/>
    <property type="project" value="UniProtKB-UniRule"/>
</dbReference>